<comment type="caution">
    <text evidence="3">The sequence shown here is derived from an EMBL/GenBank/DDBJ whole genome shotgun (WGS) entry which is preliminary data.</text>
</comment>
<dbReference type="Proteomes" id="UP000306421">
    <property type="component" value="Unassembled WGS sequence"/>
</dbReference>
<dbReference type="Proteomes" id="UP000251035">
    <property type="component" value="Unassembled WGS sequence"/>
</dbReference>
<dbReference type="InterPro" id="IPR016181">
    <property type="entry name" value="Acyl_CoA_acyltransferase"/>
</dbReference>
<dbReference type="EMBL" id="QCXM01000010">
    <property type="protein sequence ID" value="PUT46477.1"/>
    <property type="molecule type" value="Genomic_DNA"/>
</dbReference>
<dbReference type="Pfam" id="PF04229">
    <property type="entry name" value="GrpB"/>
    <property type="match status" value="1"/>
</dbReference>
<dbReference type="PANTHER" id="PTHR34822:SF1">
    <property type="entry name" value="GRPB FAMILY PROTEIN"/>
    <property type="match status" value="1"/>
</dbReference>
<evidence type="ECO:0000313" key="7">
    <source>
        <dbReference type="Proteomes" id="UP000306421"/>
    </source>
</evidence>
<sequence>MPVQSDYQVVKVVPYDANWPQQFLLEAEQIKKALGENCLEVHHIGSTSVPGLAAKPVIDMIPVVADIREVDGANARMQALGYEANGEYGIPFRRYFHKGGSQRTHHIHAFESGHVDIEHHLKFRDWLRSHAEDRDAYARLKQDLARQYPDDIMAYCLGKERFIAAIDEKAGFNGLRMVKALTPREWQAVRHFRQFYFFGKAGLVDPYTWTFDHPGHVHFVLLEGSDIIGYAHLQLWPEARAALRIIVIDEAKRNRQCGSQLLALCEKWLKHQGYQSLHLESSPQAHRFYLKHGYTDRPFDDPEGYEGDPRDIALAKSLV</sequence>
<dbReference type="RefSeq" id="WP_108294181.1">
    <property type="nucleotide sequence ID" value="NZ_CAAAIR010000012.1"/>
</dbReference>
<dbReference type="Gene3D" id="3.30.460.10">
    <property type="entry name" value="Beta Polymerase, domain 2"/>
    <property type="match status" value="1"/>
</dbReference>
<reference evidence="2 5" key="1">
    <citation type="submission" date="2018-04" db="EMBL/GenBank/DDBJ databases">
        <title>Whole genome sequence comparison of clinical and drinking water Legionella pneumophila isolates associated with the Flint Water Crisis.</title>
        <authorList>
            <person name="Garner E."/>
            <person name="Brown C."/>
            <person name="Schwake O."/>
            <person name="Coil D."/>
            <person name="Jospin G."/>
            <person name="Eisen J."/>
            <person name="Edwards M."/>
            <person name="Pruden A."/>
        </authorList>
    </citation>
    <scope>NUCLEOTIDE SEQUENCE [LARGE SCALE GENOMIC DNA]</scope>
    <source>
        <strain evidence="2 5">Genessee03</strain>
    </source>
</reference>
<evidence type="ECO:0000313" key="5">
    <source>
        <dbReference type="Proteomes" id="UP000251035"/>
    </source>
</evidence>
<dbReference type="Proteomes" id="UP000270757">
    <property type="component" value="Unassembled WGS sequence"/>
</dbReference>
<protein>
    <submittedName>
        <fullName evidence="3">GNAT family N-acetyltransferase</fullName>
    </submittedName>
</protein>
<dbReference type="AlphaFoldDB" id="A0A3A5L2A6"/>
<organism evidence="3 6">
    <name type="scientific">Legionella taurinensis</name>
    <dbReference type="NCBI Taxonomy" id="70611"/>
    <lineage>
        <taxon>Bacteria</taxon>
        <taxon>Pseudomonadati</taxon>
        <taxon>Pseudomonadota</taxon>
        <taxon>Gammaproteobacteria</taxon>
        <taxon>Legionellales</taxon>
        <taxon>Legionellaceae</taxon>
        <taxon>Legionella</taxon>
    </lineage>
</organism>
<reference evidence="3 6" key="3">
    <citation type="submission" date="2018-09" db="EMBL/GenBank/DDBJ databases">
        <title>Draft genome sequences of Legionella taurinensis isolated from water samples.</title>
        <authorList>
            <person name="Chakeri A."/>
            <person name="Allerberger F."/>
            <person name="Kundi M."/>
            <person name="Ruppitsch W."/>
            <person name="Schmid D."/>
        </authorList>
    </citation>
    <scope>NUCLEOTIDE SEQUENCE [LARGE SCALE GENOMIC DNA]</scope>
    <source>
        <strain evidence="3 6">4570-18-6</strain>
    </source>
</reference>
<keyword evidence="5" id="KW-1185">Reference proteome</keyword>
<dbReference type="CDD" id="cd04301">
    <property type="entry name" value="NAT_SF"/>
    <property type="match status" value="1"/>
</dbReference>
<dbReference type="SUPFAM" id="SSF81301">
    <property type="entry name" value="Nucleotidyltransferase"/>
    <property type="match status" value="1"/>
</dbReference>
<dbReference type="InterPro" id="IPR043519">
    <property type="entry name" value="NT_sf"/>
</dbReference>
<keyword evidence="3" id="KW-0808">Transferase</keyword>
<dbReference type="GO" id="GO:0016747">
    <property type="term" value="F:acyltransferase activity, transferring groups other than amino-acyl groups"/>
    <property type="evidence" value="ECO:0007669"/>
    <property type="project" value="InterPro"/>
</dbReference>
<dbReference type="InterPro" id="IPR007344">
    <property type="entry name" value="GrpB/CoaE"/>
</dbReference>
<reference evidence="4 7" key="2">
    <citation type="submission" date="2018-04" db="EMBL/GenBank/DDBJ databases">
        <title>Whole genome sequence comparison of clinical and drinking water Legionella pneumophila isolates.</title>
        <authorList>
            <person name="Garner E."/>
        </authorList>
    </citation>
    <scope>NUCLEOTIDE SEQUENCE [LARGE SCALE GENOMIC DNA]</scope>
    <source>
        <strain evidence="4 7">WH02</strain>
    </source>
</reference>
<evidence type="ECO:0000313" key="3">
    <source>
        <dbReference type="EMBL" id="RJT45223.1"/>
    </source>
</evidence>
<dbReference type="EMBL" id="QZWB01000012">
    <property type="protein sequence ID" value="RJT45223.1"/>
    <property type="molecule type" value="Genomic_DNA"/>
</dbReference>
<dbReference type="Pfam" id="PF00583">
    <property type="entry name" value="Acetyltransf_1"/>
    <property type="match status" value="1"/>
</dbReference>
<accession>A0A3A5L2A6</accession>
<dbReference type="SUPFAM" id="SSF55729">
    <property type="entry name" value="Acyl-CoA N-acyltransferases (Nat)"/>
    <property type="match status" value="1"/>
</dbReference>
<evidence type="ECO:0000313" key="6">
    <source>
        <dbReference type="Proteomes" id="UP000270757"/>
    </source>
</evidence>
<dbReference type="EMBL" id="QFGG01000011">
    <property type="protein sequence ID" value="TID40717.1"/>
    <property type="molecule type" value="Genomic_DNA"/>
</dbReference>
<dbReference type="PROSITE" id="PS51186">
    <property type="entry name" value="GNAT"/>
    <property type="match status" value="1"/>
</dbReference>
<feature type="domain" description="N-acetyltransferase" evidence="1">
    <location>
        <begin position="176"/>
        <end position="319"/>
    </location>
</feature>
<evidence type="ECO:0000313" key="2">
    <source>
        <dbReference type="EMBL" id="PUT46477.1"/>
    </source>
</evidence>
<proteinExistence type="predicted"/>
<dbReference type="InterPro" id="IPR000182">
    <property type="entry name" value="GNAT_dom"/>
</dbReference>
<name>A0A3A5L2A6_9GAMM</name>
<dbReference type="OrthoDB" id="9799092at2"/>
<evidence type="ECO:0000313" key="4">
    <source>
        <dbReference type="EMBL" id="TID40717.1"/>
    </source>
</evidence>
<dbReference type="Gene3D" id="3.40.630.30">
    <property type="match status" value="1"/>
</dbReference>
<evidence type="ECO:0000259" key="1">
    <source>
        <dbReference type="PROSITE" id="PS51186"/>
    </source>
</evidence>
<gene>
    <name evidence="3" type="ORF">D6J04_10955</name>
    <name evidence="2" type="ORF">DB745_10230</name>
    <name evidence="4" type="ORF">DIZ81_11340</name>
</gene>
<dbReference type="PANTHER" id="PTHR34822">
    <property type="entry name" value="GRPB DOMAIN PROTEIN (AFU_ORTHOLOGUE AFUA_1G01530)"/>
    <property type="match status" value="1"/>
</dbReference>
<dbReference type="GeneID" id="48948257"/>